<dbReference type="InterPro" id="IPR030687">
    <property type="entry name" value="Sterol_acyltranf_meta"/>
</dbReference>
<feature type="transmembrane region" description="Helical" evidence="20">
    <location>
        <begin position="333"/>
        <end position="350"/>
    </location>
</feature>
<evidence type="ECO:0000256" key="10">
    <source>
        <dbReference type="ARBA" id="ARBA00023136"/>
    </source>
</evidence>
<evidence type="ECO:0000256" key="20">
    <source>
        <dbReference type="SAM" id="Phobius"/>
    </source>
</evidence>
<dbReference type="OrthoDB" id="10039049at2759"/>
<dbReference type="GO" id="GO:0008203">
    <property type="term" value="P:cholesterol metabolic process"/>
    <property type="evidence" value="ECO:0007669"/>
    <property type="project" value="UniProtKB-KW"/>
</dbReference>
<accession>B3P4U4</accession>
<dbReference type="GO" id="GO:0005789">
    <property type="term" value="C:endoplasmic reticulum membrane"/>
    <property type="evidence" value="ECO:0007669"/>
    <property type="project" value="UniProtKB-SubCell"/>
</dbReference>
<organism evidence="21 22">
    <name type="scientific">Drosophila erecta</name>
    <name type="common">Fruit fly</name>
    <dbReference type="NCBI Taxonomy" id="7220"/>
    <lineage>
        <taxon>Eukaryota</taxon>
        <taxon>Metazoa</taxon>
        <taxon>Ecdysozoa</taxon>
        <taxon>Arthropoda</taxon>
        <taxon>Hexapoda</taxon>
        <taxon>Insecta</taxon>
        <taxon>Pterygota</taxon>
        <taxon>Neoptera</taxon>
        <taxon>Endopterygota</taxon>
        <taxon>Diptera</taxon>
        <taxon>Brachycera</taxon>
        <taxon>Muscomorpha</taxon>
        <taxon>Ephydroidea</taxon>
        <taxon>Drosophilidae</taxon>
        <taxon>Drosophila</taxon>
        <taxon>Sophophora</taxon>
    </lineage>
</organism>
<name>B3P4U4_DROER</name>
<dbReference type="KEGG" id="der:6552441"/>
<keyword evidence="7 17" id="KW-0256">Endoplasmic reticulum</keyword>
<reference evidence="21 22" key="1">
    <citation type="journal article" date="2007" name="Nature">
        <title>Evolution of genes and genomes on the Drosophila phylogeny.</title>
        <authorList>
            <consortium name="Drosophila 12 Genomes Consortium"/>
            <person name="Clark A.G."/>
            <person name="Eisen M.B."/>
            <person name="Smith D.R."/>
            <person name="Bergman C.M."/>
            <person name="Oliver B."/>
            <person name="Markow T.A."/>
            <person name="Kaufman T.C."/>
            <person name="Kellis M."/>
            <person name="Gelbart W."/>
            <person name="Iyer V.N."/>
            <person name="Pollard D.A."/>
            <person name="Sackton T.B."/>
            <person name="Larracuente A.M."/>
            <person name="Singh N.D."/>
            <person name="Abad J.P."/>
            <person name="Abt D.N."/>
            <person name="Adryan B."/>
            <person name="Aguade M."/>
            <person name="Akashi H."/>
            <person name="Anderson W.W."/>
            <person name="Aquadro C.F."/>
            <person name="Ardell D.H."/>
            <person name="Arguello R."/>
            <person name="Artieri C.G."/>
            <person name="Barbash D.A."/>
            <person name="Barker D."/>
            <person name="Barsanti P."/>
            <person name="Batterham P."/>
            <person name="Batzoglou S."/>
            <person name="Begun D."/>
            <person name="Bhutkar A."/>
            <person name="Blanco E."/>
            <person name="Bosak S.A."/>
            <person name="Bradley R.K."/>
            <person name="Brand A.D."/>
            <person name="Brent M.R."/>
            <person name="Brooks A.N."/>
            <person name="Brown R.H."/>
            <person name="Butlin R.K."/>
            <person name="Caggese C."/>
            <person name="Calvi B.R."/>
            <person name="Bernardo de Carvalho A."/>
            <person name="Caspi A."/>
            <person name="Castrezana S."/>
            <person name="Celniker S.E."/>
            <person name="Chang J.L."/>
            <person name="Chapple C."/>
            <person name="Chatterji S."/>
            <person name="Chinwalla A."/>
            <person name="Civetta A."/>
            <person name="Clifton S.W."/>
            <person name="Comeron J.M."/>
            <person name="Costello J.C."/>
            <person name="Coyne J.A."/>
            <person name="Daub J."/>
            <person name="David R.G."/>
            <person name="Delcher A.L."/>
            <person name="Delehaunty K."/>
            <person name="Do C.B."/>
            <person name="Ebling H."/>
            <person name="Edwards K."/>
            <person name="Eickbush T."/>
            <person name="Evans J.D."/>
            <person name="Filipski A."/>
            <person name="Findeiss S."/>
            <person name="Freyhult E."/>
            <person name="Fulton L."/>
            <person name="Fulton R."/>
            <person name="Garcia A.C."/>
            <person name="Gardiner A."/>
            <person name="Garfield D.A."/>
            <person name="Garvin B.E."/>
            <person name="Gibson G."/>
            <person name="Gilbert D."/>
            <person name="Gnerre S."/>
            <person name="Godfrey J."/>
            <person name="Good R."/>
            <person name="Gotea V."/>
            <person name="Gravely B."/>
            <person name="Greenberg A.J."/>
            <person name="Griffiths-Jones S."/>
            <person name="Gross S."/>
            <person name="Guigo R."/>
            <person name="Gustafson E.A."/>
            <person name="Haerty W."/>
            <person name="Hahn M.W."/>
            <person name="Halligan D.L."/>
            <person name="Halpern A.L."/>
            <person name="Halter G.M."/>
            <person name="Han M.V."/>
            <person name="Heger A."/>
            <person name="Hillier L."/>
            <person name="Hinrichs A.S."/>
            <person name="Holmes I."/>
            <person name="Hoskins R.A."/>
            <person name="Hubisz M.J."/>
            <person name="Hultmark D."/>
            <person name="Huntley M.A."/>
            <person name="Jaffe D.B."/>
            <person name="Jagadeeshan S."/>
            <person name="Jeck W.R."/>
            <person name="Johnson J."/>
            <person name="Jones C.D."/>
            <person name="Jordan W.C."/>
            <person name="Karpen G.H."/>
            <person name="Kataoka E."/>
            <person name="Keightley P.D."/>
            <person name="Kheradpour P."/>
            <person name="Kirkness E.F."/>
            <person name="Koerich L.B."/>
            <person name="Kristiansen K."/>
            <person name="Kudrna D."/>
            <person name="Kulathinal R.J."/>
            <person name="Kumar S."/>
            <person name="Kwok R."/>
            <person name="Lander E."/>
            <person name="Langley C.H."/>
            <person name="Lapoint R."/>
            <person name="Lazzaro B.P."/>
            <person name="Lee S.J."/>
            <person name="Levesque L."/>
            <person name="Li R."/>
            <person name="Lin C.F."/>
            <person name="Lin M.F."/>
            <person name="Lindblad-Toh K."/>
            <person name="Llopart A."/>
            <person name="Long M."/>
            <person name="Low L."/>
            <person name="Lozovsky E."/>
            <person name="Lu J."/>
            <person name="Luo M."/>
            <person name="Machado C.A."/>
            <person name="Makalowski W."/>
            <person name="Marzo M."/>
            <person name="Matsuda M."/>
            <person name="Matzkin L."/>
            <person name="McAllister B."/>
            <person name="McBride C.S."/>
            <person name="McKernan B."/>
            <person name="McKernan K."/>
            <person name="Mendez-Lago M."/>
            <person name="Minx P."/>
            <person name="Mollenhauer M.U."/>
            <person name="Montooth K."/>
            <person name="Mount S.M."/>
            <person name="Mu X."/>
            <person name="Myers E."/>
            <person name="Negre B."/>
            <person name="Newfeld S."/>
            <person name="Nielsen R."/>
            <person name="Noor M.A."/>
            <person name="O'Grady P."/>
            <person name="Pachter L."/>
            <person name="Papaceit M."/>
            <person name="Parisi M.J."/>
            <person name="Parisi M."/>
            <person name="Parts L."/>
            <person name="Pedersen J.S."/>
            <person name="Pesole G."/>
            <person name="Phillippy A.M."/>
            <person name="Ponting C.P."/>
            <person name="Pop M."/>
            <person name="Porcelli D."/>
            <person name="Powell J.R."/>
            <person name="Prohaska S."/>
            <person name="Pruitt K."/>
            <person name="Puig M."/>
            <person name="Quesneville H."/>
            <person name="Ram K.R."/>
            <person name="Rand D."/>
            <person name="Rasmussen M.D."/>
            <person name="Reed L.K."/>
            <person name="Reenan R."/>
            <person name="Reily A."/>
            <person name="Remington K.A."/>
            <person name="Rieger T.T."/>
            <person name="Ritchie M.G."/>
            <person name="Robin C."/>
            <person name="Rogers Y.H."/>
            <person name="Rohde C."/>
            <person name="Rozas J."/>
            <person name="Rubenfield M.J."/>
            <person name="Ruiz A."/>
            <person name="Russo S."/>
            <person name="Salzberg S.L."/>
            <person name="Sanchez-Gracia A."/>
            <person name="Saranga D.J."/>
            <person name="Sato H."/>
            <person name="Schaeffer S.W."/>
            <person name="Schatz M.C."/>
            <person name="Schlenke T."/>
            <person name="Schwartz R."/>
            <person name="Segarra C."/>
            <person name="Singh R.S."/>
            <person name="Sirot L."/>
            <person name="Sirota M."/>
            <person name="Sisneros N.B."/>
            <person name="Smith C.D."/>
            <person name="Smith T.F."/>
            <person name="Spieth J."/>
            <person name="Stage D.E."/>
            <person name="Stark A."/>
            <person name="Stephan W."/>
            <person name="Strausberg R.L."/>
            <person name="Strempel S."/>
            <person name="Sturgill D."/>
            <person name="Sutton G."/>
            <person name="Sutton G.G."/>
            <person name="Tao W."/>
            <person name="Teichmann S."/>
            <person name="Tobari Y.N."/>
            <person name="Tomimura Y."/>
            <person name="Tsolas J.M."/>
            <person name="Valente V.L."/>
            <person name="Venter E."/>
            <person name="Venter J.C."/>
            <person name="Vicario S."/>
            <person name="Vieira F.G."/>
            <person name="Vilella A.J."/>
            <person name="Villasante A."/>
            <person name="Walenz B."/>
            <person name="Wang J."/>
            <person name="Wasserman M."/>
            <person name="Watts T."/>
            <person name="Wilson D."/>
            <person name="Wilson R.K."/>
            <person name="Wing R.A."/>
            <person name="Wolfner M.F."/>
            <person name="Wong A."/>
            <person name="Wong G.K."/>
            <person name="Wu C.I."/>
            <person name="Wu G."/>
            <person name="Yamamoto D."/>
            <person name="Yang H.P."/>
            <person name="Yang S.P."/>
            <person name="Yorke J.A."/>
            <person name="Yoshida K."/>
            <person name="Zdobnov E."/>
            <person name="Zhang P."/>
            <person name="Zhang Y."/>
            <person name="Zimin A.V."/>
            <person name="Baldwin J."/>
            <person name="Abdouelleil A."/>
            <person name="Abdulkadir J."/>
            <person name="Abebe A."/>
            <person name="Abera B."/>
            <person name="Abreu J."/>
            <person name="Acer S.C."/>
            <person name="Aftuck L."/>
            <person name="Alexander A."/>
            <person name="An P."/>
            <person name="Anderson E."/>
            <person name="Anderson S."/>
            <person name="Arachi H."/>
            <person name="Azer M."/>
            <person name="Bachantsang P."/>
            <person name="Barry A."/>
            <person name="Bayul T."/>
            <person name="Berlin A."/>
            <person name="Bessette D."/>
            <person name="Bloom T."/>
            <person name="Blye J."/>
            <person name="Boguslavskiy L."/>
            <person name="Bonnet C."/>
            <person name="Boukhgalter B."/>
            <person name="Bourzgui I."/>
            <person name="Brown A."/>
            <person name="Cahill P."/>
            <person name="Channer S."/>
            <person name="Cheshatsang Y."/>
            <person name="Chuda L."/>
            <person name="Citroen M."/>
            <person name="Collymore A."/>
            <person name="Cooke P."/>
            <person name="Costello M."/>
            <person name="D'Aco K."/>
            <person name="Daza R."/>
            <person name="De Haan G."/>
            <person name="DeGray S."/>
            <person name="DeMaso C."/>
            <person name="Dhargay N."/>
            <person name="Dooley K."/>
            <person name="Dooley E."/>
            <person name="Doricent M."/>
            <person name="Dorje P."/>
            <person name="Dorjee K."/>
            <person name="Dupes A."/>
            <person name="Elong R."/>
            <person name="Falk J."/>
            <person name="Farina A."/>
            <person name="Faro S."/>
            <person name="Ferguson D."/>
            <person name="Fisher S."/>
            <person name="Foley C.D."/>
            <person name="Franke A."/>
            <person name="Friedrich D."/>
            <person name="Gadbois L."/>
            <person name="Gearin G."/>
            <person name="Gearin C.R."/>
            <person name="Giannoukos G."/>
            <person name="Goode T."/>
            <person name="Graham J."/>
            <person name="Grandbois E."/>
            <person name="Grewal S."/>
            <person name="Gyaltsen K."/>
            <person name="Hafez N."/>
            <person name="Hagos B."/>
            <person name="Hall J."/>
            <person name="Henson C."/>
            <person name="Hollinger A."/>
            <person name="Honan T."/>
            <person name="Huard M.D."/>
            <person name="Hughes L."/>
            <person name="Hurhula B."/>
            <person name="Husby M.E."/>
            <person name="Kamat A."/>
            <person name="Kanga B."/>
            <person name="Kashin S."/>
            <person name="Khazanovich D."/>
            <person name="Kisner P."/>
            <person name="Lance K."/>
            <person name="Lara M."/>
            <person name="Lee W."/>
            <person name="Lennon N."/>
            <person name="Letendre F."/>
            <person name="LeVine R."/>
            <person name="Lipovsky A."/>
            <person name="Liu X."/>
            <person name="Liu J."/>
            <person name="Liu S."/>
            <person name="Lokyitsang T."/>
            <person name="Lokyitsang Y."/>
            <person name="Lubonja R."/>
            <person name="Lui A."/>
            <person name="MacDonald P."/>
            <person name="Magnisalis V."/>
            <person name="Maru K."/>
            <person name="Matthews C."/>
            <person name="McCusker W."/>
            <person name="McDonough S."/>
            <person name="Mehta T."/>
            <person name="Meldrim J."/>
            <person name="Meneus L."/>
            <person name="Mihai O."/>
            <person name="Mihalev A."/>
            <person name="Mihova T."/>
            <person name="Mittelman R."/>
            <person name="Mlenga V."/>
            <person name="Montmayeur A."/>
            <person name="Mulrain L."/>
            <person name="Navidi A."/>
            <person name="Naylor J."/>
            <person name="Negash T."/>
            <person name="Nguyen T."/>
            <person name="Nguyen N."/>
            <person name="Nicol R."/>
            <person name="Norbu C."/>
            <person name="Norbu N."/>
            <person name="Novod N."/>
            <person name="O'Neill B."/>
            <person name="Osman S."/>
            <person name="Markiewicz E."/>
            <person name="Oyono O.L."/>
            <person name="Patti C."/>
            <person name="Phunkhang P."/>
            <person name="Pierre F."/>
            <person name="Priest M."/>
            <person name="Raghuraman S."/>
            <person name="Rege F."/>
            <person name="Reyes R."/>
            <person name="Rise C."/>
            <person name="Rogov P."/>
            <person name="Ross K."/>
            <person name="Ryan E."/>
            <person name="Settipalli S."/>
            <person name="Shea T."/>
            <person name="Sherpa N."/>
            <person name="Shi L."/>
            <person name="Shih D."/>
            <person name="Sparrow T."/>
            <person name="Spaulding J."/>
            <person name="Stalker J."/>
            <person name="Stange-Thomann N."/>
            <person name="Stavropoulos S."/>
            <person name="Stone C."/>
            <person name="Strader C."/>
            <person name="Tesfaye S."/>
            <person name="Thomson T."/>
            <person name="Thoulutsang Y."/>
            <person name="Thoulutsang D."/>
            <person name="Topham K."/>
            <person name="Topping I."/>
            <person name="Tsamla T."/>
            <person name="Vassiliev H."/>
            <person name="Vo A."/>
            <person name="Wangchuk T."/>
            <person name="Wangdi T."/>
            <person name="Weiand M."/>
            <person name="Wilkinson J."/>
            <person name="Wilson A."/>
            <person name="Yadav S."/>
            <person name="Young G."/>
            <person name="Yu Q."/>
            <person name="Zembek L."/>
            <person name="Zhong D."/>
            <person name="Zimmer A."/>
            <person name="Zwirko Z."/>
            <person name="Jaffe D.B."/>
            <person name="Alvarez P."/>
            <person name="Brockman W."/>
            <person name="Butler J."/>
            <person name="Chin C."/>
            <person name="Gnerre S."/>
            <person name="Grabherr M."/>
            <person name="Kleber M."/>
            <person name="Mauceli E."/>
            <person name="MacCallum I."/>
        </authorList>
    </citation>
    <scope>NUCLEOTIDE SEQUENCE [LARGE SCALE GENOMIC DNA]</scope>
    <source>
        <strain evidence="21 22">TSC#14021-0224.01</strain>
    </source>
</reference>
<evidence type="ECO:0000256" key="14">
    <source>
        <dbReference type="ARBA" id="ARBA00047739"/>
    </source>
</evidence>
<feature type="active site" evidence="18">
    <location>
        <position position="470"/>
    </location>
</feature>
<dbReference type="Pfam" id="PF03062">
    <property type="entry name" value="MBOAT"/>
    <property type="match status" value="1"/>
</dbReference>
<keyword evidence="4" id="KW-0153">Cholesterol metabolism</keyword>
<dbReference type="InterPro" id="IPR004299">
    <property type="entry name" value="MBOAT_fam"/>
</dbReference>
<proteinExistence type="inferred from homology"/>
<dbReference type="GO" id="GO:0042632">
    <property type="term" value="P:cholesterol homeostasis"/>
    <property type="evidence" value="ECO:0007669"/>
    <property type="project" value="InterPro"/>
</dbReference>
<feature type="compositionally biased region" description="Polar residues" evidence="19">
    <location>
        <begin position="75"/>
        <end position="107"/>
    </location>
</feature>
<sequence>MERQGKGGEEEAQTRLPDLSFVHDKLQKFQSKMLSDFEQRLSCMVEDVLQDLRQRELRAHEFPNFERSDRKSTWHNRVTSQAPADVSDSPNSHANGTQPRPQLQSETSARKPRRQLPEKVFVVRESYLTALLQVEHMRTIYHIFYIILVMFLLNVICYDYFVDGRFDLGLGTFRGGLRRLHWVMGVWLLEHVFVLALYFAFRGWALVRHRLKTHGSLQRFWSHSCLILYISSQLVFCFVSTSLCLKFNLPFVSACVLLLESTRLLMKMHAFVRYNAERVLNGKAKKEDVQEEEEASGRPFVPPLSCYTYFLFAPTLIYRDSYPRTSHIRWKFALNRLLEVVAIAFLYAFIHERHIHEHFGQYGLEPMGPSQLILKLFGMMLPSAVIFLCGFYLILHSWLNFTSELLRFGDRMFYKDWWTSHTYDAYYRNWNVVVHDWLYEYVYKDMYTHVFRGSKVAASLAVFMISAVVHEQVLGFALQMFFPVMFFFFGVVGVALVFLMRSAPKVMGNIFLWFSLILGNASLVSLYAMEHYALKNCSLSDQSWTDRLLPAAWRCYN</sequence>
<gene>
    <name evidence="21" type="primary">Dere\GG12153</name>
    <name evidence="21" type="ORF">Dere_GG12153</name>
</gene>
<evidence type="ECO:0000256" key="6">
    <source>
        <dbReference type="ARBA" id="ARBA00022692"/>
    </source>
</evidence>
<dbReference type="InterPro" id="IPR014371">
    <property type="entry name" value="Oat_ACAT_DAG_ARE"/>
</dbReference>
<protein>
    <recommendedName>
        <fullName evidence="17">O-acyltransferase</fullName>
    </recommendedName>
</protein>
<dbReference type="HOGENOM" id="CLU_031845_0_1_1"/>
<evidence type="ECO:0000256" key="18">
    <source>
        <dbReference type="PIRSR" id="PIRSR000439-1"/>
    </source>
</evidence>
<feature type="region of interest" description="Disordered" evidence="19">
    <location>
        <begin position="71"/>
        <end position="113"/>
    </location>
</feature>
<feature type="transmembrane region" description="Helical" evidence="20">
    <location>
        <begin position="372"/>
        <end position="395"/>
    </location>
</feature>
<evidence type="ECO:0000256" key="7">
    <source>
        <dbReference type="ARBA" id="ARBA00022824"/>
    </source>
</evidence>
<dbReference type="GO" id="GO:0034736">
    <property type="term" value="F:cholesterol O-acyltransferase activity"/>
    <property type="evidence" value="ECO:0007669"/>
    <property type="project" value="InterPro"/>
</dbReference>
<comment type="catalytic activity">
    <reaction evidence="16">
        <text>a sterol + a long-chain fatty acyl-CoA = a long-chain 3-hydroxysterol ester + CoA</text>
        <dbReference type="Rhea" id="RHEA:59816"/>
        <dbReference type="ChEBI" id="CHEBI:15889"/>
        <dbReference type="ChEBI" id="CHEBI:57287"/>
        <dbReference type="ChEBI" id="CHEBI:83139"/>
        <dbReference type="ChEBI" id="CHEBI:232093"/>
        <dbReference type="EC" id="2.3.1.26"/>
    </reaction>
    <physiologicalReaction direction="left-to-right" evidence="16">
        <dbReference type="Rhea" id="RHEA:59817"/>
    </physiologicalReaction>
</comment>
<evidence type="ECO:0000256" key="12">
    <source>
        <dbReference type="ARBA" id="ARBA00023221"/>
    </source>
</evidence>
<evidence type="ECO:0000313" key="21">
    <source>
        <dbReference type="EMBL" id="EDV49888.1"/>
    </source>
</evidence>
<dbReference type="PIRSF" id="PIRSF000439">
    <property type="entry name" value="Oat_ACAT_DAG_ARE"/>
    <property type="match status" value="1"/>
</dbReference>
<comment type="catalytic activity">
    <reaction evidence="14">
        <text>cholesterol + (9Z)-octadecenoyl-CoA = cholesteryl (9Z-octadecenoate) + CoA</text>
        <dbReference type="Rhea" id="RHEA:41436"/>
        <dbReference type="ChEBI" id="CHEBI:16113"/>
        <dbReference type="ChEBI" id="CHEBI:46898"/>
        <dbReference type="ChEBI" id="CHEBI:57287"/>
        <dbReference type="ChEBI" id="CHEBI:57387"/>
    </reaction>
    <physiologicalReaction direction="left-to-right" evidence="14">
        <dbReference type="Rhea" id="RHEA:41437"/>
    </physiologicalReaction>
</comment>
<dbReference type="AlphaFoldDB" id="B3P4U4"/>
<evidence type="ECO:0000256" key="2">
    <source>
        <dbReference type="ARBA" id="ARBA00004477"/>
    </source>
</evidence>
<keyword evidence="5 17" id="KW-0808">Transferase</keyword>
<evidence type="ECO:0000256" key="15">
    <source>
        <dbReference type="ARBA" id="ARBA00048102"/>
    </source>
</evidence>
<feature type="transmembrane region" description="Helical" evidence="20">
    <location>
        <begin position="140"/>
        <end position="161"/>
    </location>
</feature>
<dbReference type="EMBL" id="CH954181">
    <property type="protein sequence ID" value="EDV49888.1"/>
    <property type="molecule type" value="Genomic_DNA"/>
</dbReference>
<keyword evidence="10 17" id="KW-0472">Membrane</keyword>
<feature type="transmembrane region" description="Helical" evidence="20">
    <location>
        <begin position="480"/>
        <end position="499"/>
    </location>
</feature>
<keyword evidence="12" id="KW-0753">Steroid metabolism</keyword>
<keyword evidence="22" id="KW-1185">Reference proteome</keyword>
<keyword evidence="13 17" id="KW-0012">Acyltransferase</keyword>
<comment type="catalytic activity">
    <reaction evidence="15">
        <text>an acyl-CoA + cholesterol = a cholesterol ester + CoA</text>
        <dbReference type="Rhea" id="RHEA:17729"/>
        <dbReference type="ChEBI" id="CHEBI:16113"/>
        <dbReference type="ChEBI" id="CHEBI:17002"/>
        <dbReference type="ChEBI" id="CHEBI:57287"/>
        <dbReference type="ChEBI" id="CHEBI:58342"/>
    </reaction>
    <physiologicalReaction direction="left-to-right" evidence="15">
        <dbReference type="Rhea" id="RHEA:17730"/>
    </physiologicalReaction>
</comment>
<keyword evidence="9" id="KW-0443">Lipid metabolism</keyword>
<evidence type="ECO:0000313" key="22">
    <source>
        <dbReference type="Proteomes" id="UP000008711"/>
    </source>
</evidence>
<evidence type="ECO:0000256" key="9">
    <source>
        <dbReference type="ARBA" id="ARBA00023098"/>
    </source>
</evidence>
<dbReference type="PhylomeDB" id="B3P4U4"/>
<dbReference type="PANTHER" id="PTHR10408:SF8">
    <property type="entry name" value="O-ACYLTRANSFERASE"/>
    <property type="match status" value="1"/>
</dbReference>
<feature type="transmembrane region" description="Helical" evidence="20">
    <location>
        <begin position="456"/>
        <end position="474"/>
    </location>
</feature>
<keyword evidence="8 20" id="KW-1133">Transmembrane helix</keyword>
<evidence type="ECO:0000256" key="8">
    <source>
        <dbReference type="ARBA" id="ARBA00022989"/>
    </source>
</evidence>
<dbReference type="PANTHER" id="PTHR10408">
    <property type="entry name" value="STEROL O-ACYLTRANSFERASE"/>
    <property type="match status" value="1"/>
</dbReference>
<keyword evidence="6 20" id="KW-0812">Transmembrane</keyword>
<dbReference type="Proteomes" id="UP000008711">
    <property type="component" value="Unassembled WGS sequence"/>
</dbReference>
<evidence type="ECO:0000256" key="11">
    <source>
        <dbReference type="ARBA" id="ARBA00023166"/>
    </source>
</evidence>
<comment type="subcellular location">
    <subcellularLocation>
        <location evidence="2 17">Endoplasmic reticulum membrane</location>
        <topology evidence="2 17">Multi-pass membrane protein</topology>
    </subcellularLocation>
</comment>
<evidence type="ECO:0000256" key="1">
    <source>
        <dbReference type="ARBA" id="ARBA00000230"/>
    </source>
</evidence>
<evidence type="ECO:0000256" key="5">
    <source>
        <dbReference type="ARBA" id="ARBA00022679"/>
    </source>
</evidence>
<evidence type="ECO:0000256" key="4">
    <source>
        <dbReference type="ARBA" id="ARBA00022548"/>
    </source>
</evidence>
<evidence type="ECO:0000256" key="17">
    <source>
        <dbReference type="PIRNR" id="PIRNR000439"/>
    </source>
</evidence>
<comment type="similarity">
    <text evidence="3 17">Belongs to the membrane-bound acyltransferase family. Sterol o-acyltransferase subfamily.</text>
</comment>
<dbReference type="eggNOG" id="KOG0380">
    <property type="taxonomic scope" value="Eukaryota"/>
</dbReference>
<keyword evidence="11" id="KW-1207">Sterol metabolism</keyword>
<evidence type="ECO:0000256" key="19">
    <source>
        <dbReference type="SAM" id="MobiDB-lite"/>
    </source>
</evidence>
<evidence type="ECO:0000256" key="3">
    <source>
        <dbReference type="ARBA" id="ARBA00009010"/>
    </source>
</evidence>
<evidence type="ECO:0000256" key="16">
    <source>
        <dbReference type="ARBA" id="ARBA00049924"/>
    </source>
</evidence>
<dbReference type="PIRSF" id="PIRSF500230">
    <property type="entry name" value="Sterol_acyltranf_ACAT"/>
    <property type="match status" value="1"/>
</dbReference>
<reference evidence="21 22" key="2">
    <citation type="journal article" date="2008" name="Bioinformatics">
        <title>Assembly reconciliation.</title>
        <authorList>
            <person name="Zimin A.V."/>
            <person name="Smith D.R."/>
            <person name="Sutton G."/>
            <person name="Yorke J.A."/>
        </authorList>
    </citation>
    <scope>NUCLEOTIDE SEQUENCE [LARGE SCALE GENOMIC DNA]</scope>
    <source>
        <strain evidence="21 22">TSC#14021-0224.01</strain>
    </source>
</reference>
<feature type="transmembrane region" description="Helical" evidence="20">
    <location>
        <begin position="181"/>
        <end position="200"/>
    </location>
</feature>
<evidence type="ECO:0000256" key="13">
    <source>
        <dbReference type="ARBA" id="ARBA00023315"/>
    </source>
</evidence>
<comment type="catalytic activity">
    <reaction evidence="1">
        <text>(5Z,8Z,11Z,14Z)-eicosatetraenoyl-CoA + cholesterol = cholesteryl (5Z,8Z,11Z,14Z)-eicosatetraenoate + CoA</text>
        <dbReference type="Rhea" id="RHEA:42816"/>
        <dbReference type="ChEBI" id="CHEBI:16113"/>
        <dbReference type="ChEBI" id="CHEBI:57287"/>
        <dbReference type="ChEBI" id="CHEBI:57368"/>
        <dbReference type="ChEBI" id="CHEBI:82751"/>
    </reaction>
    <physiologicalReaction direction="left-to-right" evidence="1">
        <dbReference type="Rhea" id="RHEA:42817"/>
    </physiologicalReaction>
</comment>
<dbReference type="OMA" id="TYDAYYR"/>
<feature type="transmembrane region" description="Helical" evidence="20">
    <location>
        <begin position="511"/>
        <end position="529"/>
    </location>
</feature>